<proteinExistence type="predicted"/>
<evidence type="ECO:0000313" key="1">
    <source>
        <dbReference type="EMBL" id="BAR63145.1"/>
    </source>
</evidence>
<evidence type="ECO:0000313" key="2">
    <source>
        <dbReference type="Proteomes" id="UP000063308"/>
    </source>
</evidence>
<sequence length="37" mass="4236">MSSSAYAMQDIEVVLIKLWRNRNVMLMNKSSVAPPRV</sequence>
<dbReference type="AlphaFoldDB" id="A0A0E3VXS0"/>
<protein>
    <submittedName>
        <fullName evidence="1">Uncharacterized protein</fullName>
    </submittedName>
</protein>
<name>A0A0E3VXS0_9BRAD</name>
<dbReference type="EMBL" id="AP014685">
    <property type="protein sequence ID" value="BAR63145.1"/>
    <property type="molecule type" value="Genomic_DNA"/>
</dbReference>
<reference evidence="1 2" key="1">
    <citation type="submission" date="2014-11" db="EMBL/GenBank/DDBJ databases">
        <title>Symbiosis island explosion on the genome of extra-slow-growing strains of soybean bradyrhizobia with massive insertion sequences.</title>
        <authorList>
            <person name="Iida T."/>
            <person name="Minamisawa K."/>
        </authorList>
    </citation>
    <scope>NUCLEOTIDE SEQUENCE [LARGE SCALE GENOMIC DNA]</scope>
    <source>
        <strain evidence="1 2">NK6</strain>
    </source>
</reference>
<organism evidence="1 2">
    <name type="scientific">Bradyrhizobium diazoefficiens</name>
    <dbReference type="NCBI Taxonomy" id="1355477"/>
    <lineage>
        <taxon>Bacteria</taxon>
        <taxon>Pseudomonadati</taxon>
        <taxon>Pseudomonadota</taxon>
        <taxon>Alphaproteobacteria</taxon>
        <taxon>Hyphomicrobiales</taxon>
        <taxon>Nitrobacteraceae</taxon>
        <taxon>Bradyrhizobium</taxon>
    </lineage>
</organism>
<gene>
    <name evidence="1" type="ORF">NK6_10012</name>
</gene>
<accession>A0A0E3VXS0</accession>
<dbReference type="Proteomes" id="UP000063308">
    <property type="component" value="Chromosome"/>
</dbReference>